<dbReference type="PANTHER" id="PTHR42839">
    <property type="entry name" value="ISOCHORISMATE SYNTHASE ENTC"/>
    <property type="match status" value="1"/>
</dbReference>
<gene>
    <name evidence="7" type="ORF">ENQ20_07650</name>
</gene>
<comment type="similarity">
    <text evidence="2">Belongs to the isochorismate synthase family.</text>
</comment>
<organism evidence="7">
    <name type="scientific">Caldilinea aerophila</name>
    <dbReference type="NCBI Taxonomy" id="133453"/>
    <lineage>
        <taxon>Bacteria</taxon>
        <taxon>Bacillati</taxon>
        <taxon>Chloroflexota</taxon>
        <taxon>Caldilineae</taxon>
        <taxon>Caldilineales</taxon>
        <taxon>Caldilineaceae</taxon>
        <taxon>Caldilinea</taxon>
    </lineage>
</organism>
<dbReference type="AlphaFoldDB" id="A0A7C1FIG8"/>
<dbReference type="SUPFAM" id="SSF56322">
    <property type="entry name" value="ADC synthase"/>
    <property type="match status" value="1"/>
</dbReference>
<dbReference type="GO" id="GO:0008909">
    <property type="term" value="F:isochorismate synthase activity"/>
    <property type="evidence" value="ECO:0007669"/>
    <property type="project" value="UniProtKB-EC"/>
</dbReference>
<evidence type="ECO:0000313" key="7">
    <source>
        <dbReference type="EMBL" id="HDX31354.1"/>
    </source>
</evidence>
<dbReference type="EMBL" id="DSMG01000083">
    <property type="protein sequence ID" value="HDX31354.1"/>
    <property type="molecule type" value="Genomic_DNA"/>
</dbReference>
<dbReference type="InterPro" id="IPR004561">
    <property type="entry name" value="IsoChor_synthase"/>
</dbReference>
<comment type="catalytic activity">
    <reaction evidence="1">
        <text>chorismate = isochorismate</text>
        <dbReference type="Rhea" id="RHEA:18985"/>
        <dbReference type="ChEBI" id="CHEBI:29748"/>
        <dbReference type="ChEBI" id="CHEBI:29780"/>
        <dbReference type="EC" id="5.4.4.2"/>
    </reaction>
</comment>
<feature type="domain" description="Chorismate-utilising enzyme C-terminal" evidence="6">
    <location>
        <begin position="142"/>
        <end position="393"/>
    </location>
</feature>
<comment type="caution">
    <text evidence="7">The sequence shown here is derived from an EMBL/GenBank/DDBJ whole genome shotgun (WGS) entry which is preliminary data.</text>
</comment>
<evidence type="ECO:0000259" key="6">
    <source>
        <dbReference type="Pfam" id="PF00425"/>
    </source>
</evidence>
<dbReference type="Pfam" id="PF00425">
    <property type="entry name" value="Chorismate_bind"/>
    <property type="match status" value="1"/>
</dbReference>
<dbReference type="InterPro" id="IPR005801">
    <property type="entry name" value="ADC_synthase"/>
</dbReference>
<name>A0A7C1FIG8_9CHLR</name>
<evidence type="ECO:0000256" key="2">
    <source>
        <dbReference type="ARBA" id="ARBA00005297"/>
    </source>
</evidence>
<dbReference type="EC" id="5.4.4.2" evidence="3"/>
<dbReference type="Gene3D" id="3.60.120.10">
    <property type="entry name" value="Anthranilate synthase"/>
    <property type="match status" value="1"/>
</dbReference>
<keyword evidence="4 7" id="KW-0413">Isomerase</keyword>
<evidence type="ECO:0000256" key="4">
    <source>
        <dbReference type="ARBA" id="ARBA00023235"/>
    </source>
</evidence>
<evidence type="ECO:0000256" key="5">
    <source>
        <dbReference type="ARBA" id="ARBA00041564"/>
    </source>
</evidence>
<reference evidence="7" key="1">
    <citation type="journal article" date="2020" name="mSystems">
        <title>Genome- and Community-Level Interaction Insights into Carbon Utilization and Element Cycling Functions of Hydrothermarchaeota in Hydrothermal Sediment.</title>
        <authorList>
            <person name="Zhou Z."/>
            <person name="Liu Y."/>
            <person name="Xu W."/>
            <person name="Pan J."/>
            <person name="Luo Z.H."/>
            <person name="Li M."/>
        </authorList>
    </citation>
    <scope>NUCLEOTIDE SEQUENCE [LARGE SCALE GENOMIC DNA]</scope>
    <source>
        <strain evidence="7">SpSt-289</strain>
    </source>
</reference>
<proteinExistence type="inferred from homology"/>
<dbReference type="PANTHER" id="PTHR42839:SF2">
    <property type="entry name" value="ISOCHORISMATE SYNTHASE ENTC"/>
    <property type="match status" value="1"/>
</dbReference>
<accession>A0A7C1FIG8</accession>
<sequence length="409" mass="45065">MTYQNIDLQFTQLDIEQRIGKIYDAAVASNSAVALWRLPGTTQPQAVVDFNDPVQFAPVNFLERRPAFIFAPFVSEPPGAAFQLQADLWFDGERLHVHRPNGSPARAARSAHFFAMLTTKDQAAARGWYCADAVRNHAATESEFIALVRKAIDFIRTSGIAKVVVSRTVPVPLPPHFDPVRTFLSLCMRYPHAFVSLTAIPNVGTWLGATPEVLLTLDNDGLTTMALAGTQQRPADLPLEQMKWGRKEIVEQEMVADYVRTFFASTGIADVEEHGPQTVAAGSVVHLQTLFRVKLPEAKRLALANRVLDELHPTSAVCGMPKQKALAFILAHEGYDRSFYSGFLGPVHIQNRSSLYVNLRCMRLGVDQAHLYVGAGITTDSDPAAEWRETALKAETMLAVLGAEEKVAD</sequence>
<dbReference type="NCBIfam" id="TIGR00543">
    <property type="entry name" value="isochor_syn"/>
    <property type="match status" value="1"/>
</dbReference>
<protein>
    <recommendedName>
        <fullName evidence="3">isochorismate synthase</fullName>
        <ecNumber evidence="3">5.4.4.2</ecNumber>
    </recommendedName>
    <alternativeName>
        <fullName evidence="5">Isochorismate mutase</fullName>
    </alternativeName>
</protein>
<dbReference type="InterPro" id="IPR015890">
    <property type="entry name" value="Chorismate_C"/>
</dbReference>
<evidence type="ECO:0000256" key="3">
    <source>
        <dbReference type="ARBA" id="ARBA00012824"/>
    </source>
</evidence>
<evidence type="ECO:0000256" key="1">
    <source>
        <dbReference type="ARBA" id="ARBA00000799"/>
    </source>
</evidence>